<comment type="caution">
    <text evidence="2">The sequence shown here is derived from an EMBL/GenBank/DDBJ whole genome shotgun (WGS) entry which is preliminary data.</text>
</comment>
<protein>
    <submittedName>
        <fullName evidence="2">T9SS type A sorting domain-containing protein</fullName>
    </submittedName>
</protein>
<name>A0A7V2F554_RHOMR</name>
<evidence type="ECO:0000256" key="1">
    <source>
        <dbReference type="SAM" id="SignalP"/>
    </source>
</evidence>
<feature type="signal peptide" evidence="1">
    <location>
        <begin position="1"/>
        <end position="28"/>
    </location>
</feature>
<dbReference type="EMBL" id="DSGB01000001">
    <property type="protein sequence ID" value="HER95031.1"/>
    <property type="molecule type" value="Genomic_DNA"/>
</dbReference>
<dbReference type="InterPro" id="IPR026444">
    <property type="entry name" value="Secre_tail"/>
</dbReference>
<dbReference type="NCBIfam" id="TIGR04183">
    <property type="entry name" value="Por_Secre_tail"/>
    <property type="match status" value="1"/>
</dbReference>
<evidence type="ECO:0000313" key="2">
    <source>
        <dbReference type="EMBL" id="HER95031.1"/>
    </source>
</evidence>
<proteinExistence type="predicted"/>
<reference evidence="2" key="1">
    <citation type="journal article" date="2020" name="mSystems">
        <title>Genome- and Community-Level Interaction Insights into Carbon Utilization and Element Cycling Functions of Hydrothermarchaeota in Hydrothermal Sediment.</title>
        <authorList>
            <person name="Zhou Z."/>
            <person name="Liu Y."/>
            <person name="Xu W."/>
            <person name="Pan J."/>
            <person name="Luo Z.H."/>
            <person name="Li M."/>
        </authorList>
    </citation>
    <scope>NUCLEOTIDE SEQUENCE [LARGE SCALE GENOMIC DNA]</scope>
    <source>
        <strain evidence="2">SpSt-143</strain>
    </source>
</reference>
<keyword evidence="1" id="KW-0732">Signal</keyword>
<dbReference type="AlphaFoldDB" id="A0A7V2F554"/>
<sequence length="123" mass="13787">MHATMPRALQLFGLWVCLALLVAVSARAQEASVLPEVYQLTPAYPNPFQTTTTFTLTVAQAQPVRIELFNLLGQRLRLLYDGWLPGGEPRSFHIEAGDLPSGVYLYRVQGTTFTVTRRVLLIR</sequence>
<feature type="chain" id="PRO_5031212722" evidence="1">
    <location>
        <begin position="29"/>
        <end position="123"/>
    </location>
</feature>
<accession>A0A7V2F554</accession>
<organism evidence="2">
    <name type="scientific">Rhodothermus marinus</name>
    <name type="common">Rhodothermus obamensis</name>
    <dbReference type="NCBI Taxonomy" id="29549"/>
    <lineage>
        <taxon>Bacteria</taxon>
        <taxon>Pseudomonadati</taxon>
        <taxon>Rhodothermota</taxon>
        <taxon>Rhodothermia</taxon>
        <taxon>Rhodothermales</taxon>
        <taxon>Rhodothermaceae</taxon>
        <taxon>Rhodothermus</taxon>
    </lineage>
</organism>
<gene>
    <name evidence="2" type="ORF">ENO59_00700</name>
</gene>